<dbReference type="PANTHER" id="PTHR43721">
    <property type="entry name" value="ELONGATION FACTOR TU-RELATED"/>
    <property type="match status" value="1"/>
</dbReference>
<gene>
    <name evidence="2" type="ORF">UJA718_LOCUS39645</name>
</gene>
<evidence type="ECO:0000313" key="3">
    <source>
        <dbReference type="Proteomes" id="UP000663873"/>
    </source>
</evidence>
<proteinExistence type="predicted"/>
<name>A0A821MBN2_9BILA</name>
<dbReference type="Proteomes" id="UP000663873">
    <property type="component" value="Unassembled WGS sequence"/>
</dbReference>
<keyword evidence="3" id="KW-1185">Reference proteome</keyword>
<evidence type="ECO:0000259" key="1">
    <source>
        <dbReference type="PROSITE" id="PS51722"/>
    </source>
</evidence>
<accession>A0A821MBN2</accession>
<evidence type="ECO:0000313" key="2">
    <source>
        <dbReference type="EMBL" id="CAF4765307.1"/>
    </source>
</evidence>
<dbReference type="Gene3D" id="3.40.50.300">
    <property type="entry name" value="P-loop containing nucleotide triphosphate hydrolases"/>
    <property type="match status" value="1"/>
</dbReference>
<comment type="caution">
    <text evidence="2">The sequence shown here is derived from an EMBL/GenBank/DDBJ whole genome shotgun (WGS) entry which is preliminary data.</text>
</comment>
<organism evidence="2 3">
    <name type="scientific">Rotaria socialis</name>
    <dbReference type="NCBI Taxonomy" id="392032"/>
    <lineage>
        <taxon>Eukaryota</taxon>
        <taxon>Metazoa</taxon>
        <taxon>Spiralia</taxon>
        <taxon>Gnathifera</taxon>
        <taxon>Rotifera</taxon>
        <taxon>Eurotatoria</taxon>
        <taxon>Bdelloidea</taxon>
        <taxon>Philodinida</taxon>
        <taxon>Philodinidae</taxon>
        <taxon>Rotaria</taxon>
    </lineage>
</organism>
<dbReference type="AlphaFoldDB" id="A0A821MBN2"/>
<dbReference type="PANTHER" id="PTHR43721:SF9">
    <property type="entry name" value="GTP-BINDING PROTEIN 1"/>
    <property type="match status" value="1"/>
</dbReference>
<feature type="domain" description="Tr-type G" evidence="1">
    <location>
        <begin position="1"/>
        <end position="136"/>
    </location>
</feature>
<feature type="non-terminal residue" evidence="2">
    <location>
        <position position="1"/>
    </location>
</feature>
<protein>
    <recommendedName>
        <fullName evidence="1">Tr-type G domain-containing protein</fullName>
    </recommendedName>
</protein>
<reference evidence="2" key="1">
    <citation type="submission" date="2021-02" db="EMBL/GenBank/DDBJ databases">
        <authorList>
            <person name="Nowell W R."/>
        </authorList>
    </citation>
    <scope>NUCLEOTIDE SEQUENCE</scope>
</reference>
<dbReference type="EMBL" id="CAJOBP010042300">
    <property type="protein sequence ID" value="CAF4765307.1"/>
    <property type="molecule type" value="Genomic_DNA"/>
</dbReference>
<dbReference type="InterPro" id="IPR000795">
    <property type="entry name" value="T_Tr_GTP-bd_dom"/>
</dbReference>
<dbReference type="SUPFAM" id="SSF52540">
    <property type="entry name" value="P-loop containing nucleoside triphosphate hydrolases"/>
    <property type="match status" value="1"/>
</dbReference>
<dbReference type="PROSITE" id="PS51722">
    <property type="entry name" value="G_TR_2"/>
    <property type="match status" value="1"/>
</dbReference>
<dbReference type="GO" id="GO:0003924">
    <property type="term" value="F:GTPase activity"/>
    <property type="evidence" value="ECO:0007669"/>
    <property type="project" value="InterPro"/>
</dbReference>
<dbReference type="InterPro" id="IPR050055">
    <property type="entry name" value="EF-Tu_GTPase"/>
</dbReference>
<dbReference type="InterPro" id="IPR027417">
    <property type="entry name" value="P-loop_NTPase"/>
</dbReference>
<dbReference type="GO" id="GO:0003746">
    <property type="term" value="F:translation elongation factor activity"/>
    <property type="evidence" value="ECO:0007669"/>
    <property type="project" value="TreeGrafter"/>
</dbReference>
<dbReference type="Pfam" id="PF00009">
    <property type="entry name" value="GTP_EFTU"/>
    <property type="match status" value="1"/>
</dbReference>
<sequence length="136" mass="14633">SRVAVTGNVDAGKSTLLGVLTHGLLDDGRGIARQKLFRHKHEIETGRTSSVGNDILGFDIHGTIVNRPDSHGNQALDWTDICQKAAKVVTFIDLAGHEKYLKTTVFGMTGHAPDYAMLMVGANAGVIGMTKEHLVR</sequence>
<dbReference type="GO" id="GO:0005525">
    <property type="term" value="F:GTP binding"/>
    <property type="evidence" value="ECO:0007669"/>
    <property type="project" value="InterPro"/>
</dbReference>